<dbReference type="InterPro" id="IPR036188">
    <property type="entry name" value="FAD/NAD-bd_sf"/>
</dbReference>
<sequence>VIPRPTEGEYNILVLSLNPGVNIVAAGDYFMKEAFCAPWFKKATKLKALSAVLSCYSPIVEPYRDRVLVAGDVGAQIELENQGAIISGWKAGQAISTAVQEGNLELEINGISRYVNWWKETYVNLDNLDNTFRGISLSYILTTEEMEYFYGLIKETMPAIWAPAGTERGKVVAQATAKATSNIQQEKPDIFQKLQRQRSLPIKEVMAELTNISKPVVGTVDASLHPSI</sequence>
<accession>X1U4A9</accession>
<dbReference type="AlphaFoldDB" id="X1U4A9"/>
<proteinExistence type="predicted"/>
<feature type="non-terminal residue" evidence="1">
    <location>
        <position position="1"/>
    </location>
</feature>
<dbReference type="Gene3D" id="3.50.50.60">
    <property type="entry name" value="FAD/NAD(P)-binding domain"/>
    <property type="match status" value="1"/>
</dbReference>
<reference evidence="1" key="1">
    <citation type="journal article" date="2014" name="Front. Microbiol.">
        <title>High frequency of phylogenetically diverse reductive dehalogenase-homologous genes in deep subseafloor sedimentary metagenomes.</title>
        <authorList>
            <person name="Kawai M."/>
            <person name="Futagami T."/>
            <person name="Toyoda A."/>
            <person name="Takaki Y."/>
            <person name="Nishi S."/>
            <person name="Hori S."/>
            <person name="Arai W."/>
            <person name="Tsubouchi T."/>
            <person name="Morono Y."/>
            <person name="Uchiyama I."/>
            <person name="Ito T."/>
            <person name="Fujiyama A."/>
            <person name="Inagaki F."/>
            <person name="Takami H."/>
        </authorList>
    </citation>
    <scope>NUCLEOTIDE SEQUENCE</scope>
    <source>
        <strain evidence="1">Expedition CK06-06</strain>
    </source>
</reference>
<name>X1U4A9_9ZZZZ</name>
<gene>
    <name evidence="1" type="ORF">S12H4_13020</name>
</gene>
<protein>
    <submittedName>
        <fullName evidence="1">Uncharacterized protein</fullName>
    </submittedName>
</protein>
<dbReference type="EMBL" id="BARW01006209">
    <property type="protein sequence ID" value="GAI87129.1"/>
    <property type="molecule type" value="Genomic_DNA"/>
</dbReference>
<evidence type="ECO:0000313" key="1">
    <source>
        <dbReference type="EMBL" id="GAI87129.1"/>
    </source>
</evidence>
<organism evidence="1">
    <name type="scientific">marine sediment metagenome</name>
    <dbReference type="NCBI Taxonomy" id="412755"/>
    <lineage>
        <taxon>unclassified sequences</taxon>
        <taxon>metagenomes</taxon>
        <taxon>ecological metagenomes</taxon>
    </lineage>
</organism>
<comment type="caution">
    <text evidence="1">The sequence shown here is derived from an EMBL/GenBank/DDBJ whole genome shotgun (WGS) entry which is preliminary data.</text>
</comment>